<evidence type="ECO:0000313" key="1">
    <source>
        <dbReference type="EMBL" id="JAD77747.1"/>
    </source>
</evidence>
<accession>A0A0A9D1W5</accession>
<reference evidence="1" key="2">
    <citation type="journal article" date="2015" name="Data Brief">
        <title>Shoot transcriptome of the giant reed, Arundo donax.</title>
        <authorList>
            <person name="Barrero R.A."/>
            <person name="Guerrero F.D."/>
            <person name="Moolhuijzen P."/>
            <person name="Goolsby J.A."/>
            <person name="Tidwell J."/>
            <person name="Bellgard S.E."/>
            <person name="Bellgard M.I."/>
        </authorList>
    </citation>
    <scope>NUCLEOTIDE SEQUENCE</scope>
    <source>
        <tissue evidence="1">Shoot tissue taken approximately 20 cm above the soil surface</tissue>
    </source>
</reference>
<proteinExistence type="predicted"/>
<dbReference type="AlphaFoldDB" id="A0A0A9D1W5"/>
<reference evidence="1" key="1">
    <citation type="submission" date="2014-09" db="EMBL/GenBank/DDBJ databases">
        <authorList>
            <person name="Magalhaes I.L.F."/>
            <person name="Oliveira U."/>
            <person name="Santos F.R."/>
            <person name="Vidigal T.H.D.A."/>
            <person name="Brescovit A.D."/>
            <person name="Santos A.J."/>
        </authorList>
    </citation>
    <scope>NUCLEOTIDE SEQUENCE</scope>
    <source>
        <tissue evidence="1">Shoot tissue taken approximately 20 cm above the soil surface</tissue>
    </source>
</reference>
<name>A0A0A9D1W5_ARUDO</name>
<dbReference type="EMBL" id="GBRH01220148">
    <property type="protein sequence ID" value="JAD77747.1"/>
    <property type="molecule type" value="Transcribed_RNA"/>
</dbReference>
<organism evidence="1">
    <name type="scientific">Arundo donax</name>
    <name type="common">Giant reed</name>
    <name type="synonym">Donax arundinaceus</name>
    <dbReference type="NCBI Taxonomy" id="35708"/>
    <lineage>
        <taxon>Eukaryota</taxon>
        <taxon>Viridiplantae</taxon>
        <taxon>Streptophyta</taxon>
        <taxon>Embryophyta</taxon>
        <taxon>Tracheophyta</taxon>
        <taxon>Spermatophyta</taxon>
        <taxon>Magnoliopsida</taxon>
        <taxon>Liliopsida</taxon>
        <taxon>Poales</taxon>
        <taxon>Poaceae</taxon>
        <taxon>PACMAD clade</taxon>
        <taxon>Arundinoideae</taxon>
        <taxon>Arundineae</taxon>
        <taxon>Arundo</taxon>
    </lineage>
</organism>
<sequence>MVILTSPCHPFLPRYPHQSPLPSTSCLSQQPLLLLLQWQISWWPHVQQPVGLLLTAASIAPAGIASVATEQLAASS</sequence>
<protein>
    <submittedName>
        <fullName evidence="1">Uncharacterized protein</fullName>
    </submittedName>
</protein>